<feature type="domain" description="YdbS-like PH" evidence="2">
    <location>
        <begin position="87"/>
        <end position="162"/>
    </location>
</feature>
<dbReference type="PANTHER" id="PTHR34473">
    <property type="entry name" value="UPF0699 TRANSMEMBRANE PROTEIN YDBS"/>
    <property type="match status" value="1"/>
</dbReference>
<keyword evidence="4" id="KW-1185">Reference proteome</keyword>
<evidence type="ECO:0000313" key="4">
    <source>
        <dbReference type="Proteomes" id="UP000315439"/>
    </source>
</evidence>
<organism evidence="3 4">
    <name type="scientific">Aliikangiella coralliicola</name>
    <dbReference type="NCBI Taxonomy" id="2592383"/>
    <lineage>
        <taxon>Bacteria</taxon>
        <taxon>Pseudomonadati</taxon>
        <taxon>Pseudomonadota</taxon>
        <taxon>Gammaproteobacteria</taxon>
        <taxon>Oceanospirillales</taxon>
        <taxon>Pleioneaceae</taxon>
        <taxon>Aliikangiella</taxon>
    </lineage>
</organism>
<reference evidence="3 4" key="1">
    <citation type="submission" date="2019-07" db="EMBL/GenBank/DDBJ databases">
        <title>Draft genome for Aliikangiella sp. M105.</title>
        <authorList>
            <person name="Wang G."/>
        </authorList>
    </citation>
    <scope>NUCLEOTIDE SEQUENCE [LARGE SCALE GENOMIC DNA]</scope>
    <source>
        <strain evidence="3 4">M105</strain>
    </source>
</reference>
<feature type="transmembrane region" description="Helical" evidence="1">
    <location>
        <begin position="32"/>
        <end position="51"/>
    </location>
</feature>
<name>A0A545U4P6_9GAMM</name>
<feature type="transmembrane region" description="Helical" evidence="1">
    <location>
        <begin position="63"/>
        <end position="83"/>
    </location>
</feature>
<dbReference type="InterPro" id="IPR005182">
    <property type="entry name" value="YdbS-like_PH"/>
</dbReference>
<dbReference type="EMBL" id="VIKS01000014">
    <property type="protein sequence ID" value="TQV84451.1"/>
    <property type="molecule type" value="Genomic_DNA"/>
</dbReference>
<accession>A0A545U4P6</accession>
<comment type="caution">
    <text evidence="3">The sequence shown here is derived from an EMBL/GenBank/DDBJ whole genome shotgun (WGS) entry which is preliminary data.</text>
</comment>
<proteinExistence type="predicted"/>
<dbReference type="PANTHER" id="PTHR34473:SF3">
    <property type="entry name" value="TRANSMEMBRANE PROTEIN-RELATED"/>
    <property type="match status" value="1"/>
</dbReference>
<keyword evidence="1" id="KW-0812">Transmembrane</keyword>
<dbReference type="AlphaFoldDB" id="A0A545U4P6"/>
<dbReference type="OrthoDB" id="1750577at2"/>
<gene>
    <name evidence="3" type="ORF">FLL46_22810</name>
</gene>
<keyword evidence="1" id="KW-0472">Membrane</keyword>
<dbReference type="RefSeq" id="WP_142934081.1">
    <property type="nucleotide sequence ID" value="NZ_ML660170.1"/>
</dbReference>
<keyword evidence="1" id="KW-1133">Transmembrane helix</keyword>
<dbReference type="Proteomes" id="UP000315439">
    <property type="component" value="Unassembled WGS sequence"/>
</dbReference>
<evidence type="ECO:0000313" key="3">
    <source>
        <dbReference type="EMBL" id="TQV84451.1"/>
    </source>
</evidence>
<evidence type="ECO:0000259" key="2">
    <source>
        <dbReference type="Pfam" id="PF03703"/>
    </source>
</evidence>
<dbReference type="Pfam" id="PF03703">
    <property type="entry name" value="bPH_2"/>
    <property type="match status" value="1"/>
</dbReference>
<sequence length="173" mass="19355">MEHLSNEQILVREIPRLNTIAFEPLAAKYPMLAAFESFIGWIILLIPATAIDFFVDKFSIPPTAYYGLIGIAVLSTLLGYFGAKVKGFALRERDILYKEGLFWKKQTGVSFKRIQHIDISHGPVERHFQIATIKFFTAGGAFADLKISGLNQSDAEALRTHILEKNGLIGNDK</sequence>
<protein>
    <submittedName>
        <fullName evidence="3">PH domain-containing protein</fullName>
    </submittedName>
</protein>
<evidence type="ECO:0000256" key="1">
    <source>
        <dbReference type="SAM" id="Phobius"/>
    </source>
</evidence>